<dbReference type="SUPFAM" id="SSF52833">
    <property type="entry name" value="Thioredoxin-like"/>
    <property type="match status" value="1"/>
</dbReference>
<evidence type="ECO:0000259" key="2">
    <source>
        <dbReference type="PROSITE" id="PS50405"/>
    </source>
</evidence>
<keyword evidence="4" id="KW-1185">Reference proteome</keyword>
<feature type="domain" description="GST N-terminal" evidence="1">
    <location>
        <begin position="4"/>
        <end position="83"/>
    </location>
</feature>
<reference evidence="3" key="1">
    <citation type="submission" date="2022-05" db="EMBL/GenBank/DDBJ databases">
        <title>Sphingomonas sp. strain RMG20 Genome sequencing and assembly.</title>
        <authorList>
            <person name="Kim I."/>
        </authorList>
    </citation>
    <scope>NUCLEOTIDE SEQUENCE</scope>
    <source>
        <strain evidence="3">RMG20</strain>
    </source>
</reference>
<dbReference type="RefSeq" id="WP_250750942.1">
    <property type="nucleotide sequence ID" value="NZ_CP098401.1"/>
</dbReference>
<evidence type="ECO:0000259" key="1">
    <source>
        <dbReference type="PROSITE" id="PS50404"/>
    </source>
</evidence>
<dbReference type="InterPro" id="IPR036249">
    <property type="entry name" value="Thioredoxin-like_sf"/>
</dbReference>
<dbReference type="InterPro" id="IPR040079">
    <property type="entry name" value="Glutathione_S-Trfase"/>
</dbReference>
<dbReference type="SFLD" id="SFLDS00019">
    <property type="entry name" value="Glutathione_Transferase_(cytos"/>
    <property type="match status" value="1"/>
</dbReference>
<dbReference type="Gene3D" id="3.40.30.10">
    <property type="entry name" value="Glutaredoxin"/>
    <property type="match status" value="1"/>
</dbReference>
<dbReference type="InterPro" id="IPR004045">
    <property type="entry name" value="Glutathione_S-Trfase_N"/>
</dbReference>
<dbReference type="Pfam" id="PF13410">
    <property type="entry name" value="GST_C_2"/>
    <property type="match status" value="1"/>
</dbReference>
<dbReference type="InterPro" id="IPR010987">
    <property type="entry name" value="Glutathione-S-Trfase_C-like"/>
</dbReference>
<name>A0ABY4TXZ8_9SPHN</name>
<feature type="domain" description="GST C-terminal" evidence="2">
    <location>
        <begin position="89"/>
        <end position="211"/>
    </location>
</feature>
<dbReference type="EMBL" id="CP098401">
    <property type="protein sequence ID" value="URW75178.1"/>
    <property type="molecule type" value="Genomic_DNA"/>
</dbReference>
<accession>A0ABY4TXZ8</accession>
<proteinExistence type="predicted"/>
<dbReference type="InterPro" id="IPR036282">
    <property type="entry name" value="Glutathione-S-Trfase_C_sf"/>
</dbReference>
<dbReference type="PANTHER" id="PTHR44051">
    <property type="entry name" value="GLUTATHIONE S-TRANSFERASE-RELATED"/>
    <property type="match status" value="1"/>
</dbReference>
<protein>
    <submittedName>
        <fullName evidence="3">Glutathione S-transferase family protein</fullName>
    </submittedName>
</protein>
<evidence type="ECO:0000313" key="4">
    <source>
        <dbReference type="Proteomes" id="UP001055580"/>
    </source>
</evidence>
<dbReference type="SUPFAM" id="SSF47616">
    <property type="entry name" value="GST C-terminal domain-like"/>
    <property type="match status" value="1"/>
</dbReference>
<organism evidence="3 4">
    <name type="scientific">Sphingomonas donggukensis</name>
    <dbReference type="NCBI Taxonomy" id="2949093"/>
    <lineage>
        <taxon>Bacteria</taxon>
        <taxon>Pseudomonadati</taxon>
        <taxon>Pseudomonadota</taxon>
        <taxon>Alphaproteobacteria</taxon>
        <taxon>Sphingomonadales</taxon>
        <taxon>Sphingomonadaceae</taxon>
        <taxon>Sphingomonas</taxon>
    </lineage>
</organism>
<dbReference type="Pfam" id="PF13417">
    <property type="entry name" value="GST_N_3"/>
    <property type="match status" value="1"/>
</dbReference>
<dbReference type="Gene3D" id="1.20.1050.10">
    <property type="match status" value="1"/>
</dbReference>
<dbReference type="SFLD" id="SFLDG00358">
    <property type="entry name" value="Main_(cytGST)"/>
    <property type="match status" value="1"/>
</dbReference>
<evidence type="ECO:0000313" key="3">
    <source>
        <dbReference type="EMBL" id="URW75178.1"/>
    </source>
</evidence>
<dbReference type="PROSITE" id="PS50404">
    <property type="entry name" value="GST_NTER"/>
    <property type="match status" value="1"/>
</dbReference>
<dbReference type="Proteomes" id="UP001055580">
    <property type="component" value="Chromosome"/>
</dbReference>
<dbReference type="PROSITE" id="PS50405">
    <property type="entry name" value="GST_CTER"/>
    <property type="match status" value="1"/>
</dbReference>
<dbReference type="CDD" id="cd00570">
    <property type="entry name" value="GST_N_family"/>
    <property type="match status" value="1"/>
</dbReference>
<sequence>MTEPTLKLYAHPLSSYCQKVLTALYENATPCEYCVLDGTEPVASRFAALWPIGKFPVLTDGDRMVAEASTIIEYLDAVHPGPMRFVPAAPLAAVEVRMLDRFVDNYVMTPQQKIVADVLRDGERDPRGVREAQAMLDTSYAWLDARMRGREWAAGSDFSLADCAAAPALLYADWSYPIPRRFADLWAYRDRLLARPSYARALDEARPYRHMFPLGAPEGRD</sequence>
<gene>
    <name evidence="3" type="ORF">M9980_11565</name>
</gene>
<dbReference type="CDD" id="cd00299">
    <property type="entry name" value="GST_C_family"/>
    <property type="match status" value="1"/>
</dbReference>
<dbReference type="PANTHER" id="PTHR44051:SF8">
    <property type="entry name" value="GLUTATHIONE S-TRANSFERASE GSTA"/>
    <property type="match status" value="1"/>
</dbReference>